<keyword evidence="3" id="KW-1185">Reference proteome</keyword>
<dbReference type="EMBL" id="UPSH01000001">
    <property type="protein sequence ID" value="VBB17628.1"/>
    <property type="molecule type" value="Genomic_DNA"/>
</dbReference>
<name>A0A5K0U6S4_9VIRU</name>
<keyword evidence="1" id="KW-0812">Transmembrane</keyword>
<gene>
    <name evidence="2" type="ORF">YASMINEVIRUS_91</name>
</gene>
<reference evidence="2 3" key="1">
    <citation type="submission" date="2018-10" db="EMBL/GenBank/DDBJ databases">
        <authorList>
            <consortium name="IHU Genomes"/>
        </authorList>
    </citation>
    <scope>NUCLEOTIDE SEQUENCE [LARGE SCALE GENOMIC DNA]</scope>
    <source>
        <strain evidence="2 3">A1</strain>
    </source>
</reference>
<protein>
    <submittedName>
        <fullName evidence="2">Uncharacterized protein</fullName>
    </submittedName>
</protein>
<organism evidence="2 3">
    <name type="scientific">Yasminevirus sp. GU-2018</name>
    <dbReference type="NCBI Taxonomy" id="2420051"/>
    <lineage>
        <taxon>Viruses</taxon>
        <taxon>Varidnaviria</taxon>
        <taxon>Bamfordvirae</taxon>
        <taxon>Nucleocytoviricota</taxon>
        <taxon>Megaviricetes</taxon>
        <taxon>Imitervirales</taxon>
        <taxon>Mimiviridae</taxon>
        <taxon>Klosneuvirinae</taxon>
        <taxon>Yasminevirus</taxon>
        <taxon>Yasminevirus saudimassiliense</taxon>
    </lineage>
</organism>
<keyword evidence="1" id="KW-0472">Membrane</keyword>
<feature type="transmembrane region" description="Helical" evidence="1">
    <location>
        <begin position="7"/>
        <end position="28"/>
    </location>
</feature>
<sequence length="473" mass="53015">MTVLNKLFAIVLVFHILPFCLLLLSAYIDTIPKVSQSDVYLTVEPHGFIKSCTRVDVLSEHLTLPSTSRFNHIYSRTTLTHNFGPDFNQQLESTYYVQPVKTTKTPVKNLYSWSSSKPHTALIRSFQTRPVAQPHLSTRTIAKSHPVLGHLRNVRMERLYNHRYISHMALPNPIRNTQKKVIHPKSNSMMTLPPVNVMIMTPTFRAVPTSPIIKIISLFNNNEMSVQSLNQSFCPVPNNVVVKDFTPILSTVSPMCPVLNSTEQSVCKVREQVGHKINHTVSIQHQKSPSNSTMIHSSNFSSKCYVTNTSTSSDVVSNKTNSRTYHNHSVCQLYRNTTFEYIDMFEITPYSSCSLRSLKTVGCDFPIDRIDTIDCINATQSTGPQLTVLMTVHKSACDGSTSTVVVDVTQIILDMLSRYYLPSPSSDYLTISSQSTAVSLQLSNSTLGLGEVSRVDSLVCEFISISFFLLVTF</sequence>
<proteinExistence type="predicted"/>
<accession>A0A5K0U6S4</accession>
<evidence type="ECO:0000256" key="1">
    <source>
        <dbReference type="SAM" id="Phobius"/>
    </source>
</evidence>
<evidence type="ECO:0000313" key="2">
    <source>
        <dbReference type="EMBL" id="VBB17628.1"/>
    </source>
</evidence>
<dbReference type="Proteomes" id="UP000594342">
    <property type="component" value="Unassembled WGS sequence"/>
</dbReference>
<evidence type="ECO:0000313" key="3">
    <source>
        <dbReference type="Proteomes" id="UP000594342"/>
    </source>
</evidence>
<comment type="caution">
    <text evidence="2">The sequence shown here is derived from an EMBL/GenBank/DDBJ whole genome shotgun (WGS) entry which is preliminary data.</text>
</comment>
<keyword evidence="1" id="KW-1133">Transmembrane helix</keyword>